<sequence>MSTPTNLGFVSFQVSDLSASRRFYTEVLGFAPAVQSPPDACVFVTQSGAAFAIRKPLVDLQESTRLGWGISLWFAVPNLTAFLQGISEQVQVVRGLQLSPFGNTAVIADLDGYWLTLQEMPAA</sequence>
<dbReference type="EMBL" id="JADWYK010000007">
    <property type="protein sequence ID" value="MBG8554368.1"/>
    <property type="molecule type" value="Genomic_DNA"/>
</dbReference>
<proteinExistence type="predicted"/>
<dbReference type="Proteomes" id="UP000601099">
    <property type="component" value="Unassembled WGS sequence"/>
</dbReference>
<evidence type="ECO:0000259" key="1">
    <source>
        <dbReference type="PROSITE" id="PS51819"/>
    </source>
</evidence>
<feature type="domain" description="VOC" evidence="1">
    <location>
        <begin position="6"/>
        <end position="120"/>
    </location>
</feature>
<dbReference type="RefSeq" id="WP_196955393.1">
    <property type="nucleotide sequence ID" value="NZ_JADWYK010000007.1"/>
</dbReference>
<gene>
    <name evidence="2" type="ORF">I5L79_12470</name>
</gene>
<keyword evidence="3" id="KW-1185">Reference proteome</keyword>
<dbReference type="InterPro" id="IPR004360">
    <property type="entry name" value="Glyas_Fos-R_dOase_dom"/>
</dbReference>
<reference evidence="2 3" key="1">
    <citation type="submission" date="2020-11" db="EMBL/GenBank/DDBJ databases">
        <title>Hymenobacter sp.</title>
        <authorList>
            <person name="Kim M.K."/>
        </authorList>
    </citation>
    <scope>NUCLEOTIDE SEQUENCE [LARGE SCALE GENOMIC DNA]</scope>
    <source>
        <strain evidence="2 3">BT594</strain>
    </source>
</reference>
<accession>A0ABS0L491</accession>
<dbReference type="Gene3D" id="3.10.180.10">
    <property type="entry name" value="2,3-Dihydroxybiphenyl 1,2-Dioxygenase, domain 1"/>
    <property type="match status" value="1"/>
</dbReference>
<dbReference type="Pfam" id="PF00903">
    <property type="entry name" value="Glyoxalase"/>
    <property type="match status" value="1"/>
</dbReference>
<organism evidence="2 3">
    <name type="scientific">Hymenobacter guriensis</name>
    <dbReference type="NCBI Taxonomy" id="2793065"/>
    <lineage>
        <taxon>Bacteria</taxon>
        <taxon>Pseudomonadati</taxon>
        <taxon>Bacteroidota</taxon>
        <taxon>Cytophagia</taxon>
        <taxon>Cytophagales</taxon>
        <taxon>Hymenobacteraceae</taxon>
        <taxon>Hymenobacter</taxon>
    </lineage>
</organism>
<evidence type="ECO:0000313" key="2">
    <source>
        <dbReference type="EMBL" id="MBG8554368.1"/>
    </source>
</evidence>
<dbReference type="InterPro" id="IPR037523">
    <property type="entry name" value="VOC_core"/>
</dbReference>
<name>A0ABS0L491_9BACT</name>
<dbReference type="SUPFAM" id="SSF54593">
    <property type="entry name" value="Glyoxalase/Bleomycin resistance protein/Dihydroxybiphenyl dioxygenase"/>
    <property type="match status" value="1"/>
</dbReference>
<dbReference type="InterPro" id="IPR029068">
    <property type="entry name" value="Glyas_Bleomycin-R_OHBP_Dase"/>
</dbReference>
<dbReference type="CDD" id="cd06587">
    <property type="entry name" value="VOC"/>
    <property type="match status" value="1"/>
</dbReference>
<dbReference type="PROSITE" id="PS51819">
    <property type="entry name" value="VOC"/>
    <property type="match status" value="1"/>
</dbReference>
<evidence type="ECO:0000313" key="3">
    <source>
        <dbReference type="Proteomes" id="UP000601099"/>
    </source>
</evidence>
<protein>
    <submittedName>
        <fullName evidence="2">VOC family protein</fullName>
    </submittedName>
</protein>
<comment type="caution">
    <text evidence="2">The sequence shown here is derived from an EMBL/GenBank/DDBJ whole genome shotgun (WGS) entry which is preliminary data.</text>
</comment>